<dbReference type="STRING" id="1617427.UZ20_WS6002001015"/>
<dbReference type="EMBL" id="JYPD01000027">
    <property type="protein sequence ID" value="KXK07962.1"/>
    <property type="molecule type" value="Genomic_DNA"/>
</dbReference>
<dbReference type="AlphaFoldDB" id="A0A136KEY6"/>
<evidence type="ECO:0000313" key="3">
    <source>
        <dbReference type="Proteomes" id="UP000070449"/>
    </source>
</evidence>
<keyword evidence="1" id="KW-0175">Coiled coil</keyword>
<proteinExistence type="predicted"/>
<evidence type="ECO:0000313" key="2">
    <source>
        <dbReference type="EMBL" id="KXK07962.1"/>
    </source>
</evidence>
<evidence type="ECO:0000256" key="1">
    <source>
        <dbReference type="SAM" id="Coils"/>
    </source>
</evidence>
<accession>A0A136KEY6</accession>
<organism evidence="2 3">
    <name type="scientific">candidate division WS6 bacterium OLB21</name>
    <dbReference type="NCBI Taxonomy" id="1617427"/>
    <lineage>
        <taxon>Bacteria</taxon>
        <taxon>Candidatus Dojkabacteria</taxon>
    </lineage>
</organism>
<reference evidence="2 3" key="1">
    <citation type="submission" date="2015-02" db="EMBL/GenBank/DDBJ databases">
        <title>Improved understanding of the partial-nitritation anammox process through 23 genomes representing the majority of the microbial community.</title>
        <authorList>
            <person name="Speth D.R."/>
            <person name="In T Zandt M."/>
            <person name="Guerrero Cruz S."/>
            <person name="Jetten M.S."/>
            <person name="Dutilh B.E."/>
        </authorList>
    </citation>
    <scope>NUCLEOTIDE SEQUENCE [LARGE SCALE GENOMIC DNA]</scope>
    <source>
        <strain evidence="2">OLB21</strain>
    </source>
</reference>
<feature type="coiled-coil region" evidence="1">
    <location>
        <begin position="7"/>
        <end position="34"/>
    </location>
</feature>
<name>A0A136KEY6_9BACT</name>
<gene>
    <name evidence="2" type="ORF">UZ20_WS6002001015</name>
</gene>
<protein>
    <submittedName>
        <fullName evidence="2">Uncharacterized protein</fullName>
    </submittedName>
</protein>
<comment type="caution">
    <text evidence="2">The sequence shown here is derived from an EMBL/GenBank/DDBJ whole genome shotgun (WGS) entry which is preliminary data.</text>
</comment>
<sequence>MPEQSPIHHYQAELDQNLEKLADLLEKRKDTTRRHWQDLGIQILSRRILTLEAIMGNQDNYWPLISRYADEVLVDPFGTYRCIAEDIAPKYLKAVSFYNQHRYRMHALNNVERVEFSQIFNCEPRVNLALFDPVSHRLFNGSNDIDAFAGHSEIYGLVGAFRQDNNLTVSWPVISGYTVSFPEPIEHRSQHEVKGVFFADSLGLGTNGYPMLTSMDFCSFRPDAVATYEFSDNGVARLFLVATLEEGKHGDRVILYSAPEGLPDKDEVDRAIEAVEQKGLFNRPTNIF</sequence>
<dbReference type="Proteomes" id="UP000070449">
    <property type="component" value="Unassembled WGS sequence"/>
</dbReference>